<evidence type="ECO:0000313" key="3">
    <source>
        <dbReference type="Proteomes" id="UP001152484"/>
    </source>
</evidence>
<protein>
    <submittedName>
        <fullName evidence="2">Uncharacterized protein</fullName>
    </submittedName>
</protein>
<comment type="caution">
    <text evidence="2">The sequence shown here is derived from an EMBL/GenBank/DDBJ whole genome shotgun (WGS) entry which is preliminary data.</text>
</comment>
<dbReference type="AlphaFoldDB" id="A0A9P0ZJB0"/>
<dbReference type="EMBL" id="CAMAPE010000038">
    <property type="protein sequence ID" value="CAH9102046.1"/>
    <property type="molecule type" value="Genomic_DNA"/>
</dbReference>
<organism evidence="2 3">
    <name type="scientific">Cuscuta europaea</name>
    <name type="common">European dodder</name>
    <dbReference type="NCBI Taxonomy" id="41803"/>
    <lineage>
        <taxon>Eukaryota</taxon>
        <taxon>Viridiplantae</taxon>
        <taxon>Streptophyta</taxon>
        <taxon>Embryophyta</taxon>
        <taxon>Tracheophyta</taxon>
        <taxon>Spermatophyta</taxon>
        <taxon>Magnoliopsida</taxon>
        <taxon>eudicotyledons</taxon>
        <taxon>Gunneridae</taxon>
        <taxon>Pentapetalae</taxon>
        <taxon>asterids</taxon>
        <taxon>lamiids</taxon>
        <taxon>Solanales</taxon>
        <taxon>Convolvulaceae</taxon>
        <taxon>Cuscuteae</taxon>
        <taxon>Cuscuta</taxon>
        <taxon>Cuscuta subgen. Cuscuta</taxon>
    </lineage>
</organism>
<keyword evidence="3" id="KW-1185">Reference proteome</keyword>
<name>A0A9P0ZJB0_CUSEU</name>
<gene>
    <name evidence="2" type="ORF">CEURO_LOCUS15651</name>
</gene>
<feature type="region of interest" description="Disordered" evidence="1">
    <location>
        <begin position="52"/>
        <end position="73"/>
    </location>
</feature>
<proteinExistence type="predicted"/>
<feature type="compositionally biased region" description="Polar residues" evidence="1">
    <location>
        <begin position="52"/>
        <end position="64"/>
    </location>
</feature>
<evidence type="ECO:0000256" key="1">
    <source>
        <dbReference type="SAM" id="MobiDB-lite"/>
    </source>
</evidence>
<reference evidence="2" key="1">
    <citation type="submission" date="2022-07" db="EMBL/GenBank/DDBJ databases">
        <authorList>
            <person name="Macas J."/>
            <person name="Novak P."/>
            <person name="Neumann P."/>
        </authorList>
    </citation>
    <scope>NUCLEOTIDE SEQUENCE</scope>
</reference>
<sequence>MTPSVFLQTPSSASATFLPAAGAHPFTISVHSPNRITTATILLPLSFSLSRQLSPPNATSSSGYRNPARKNPP</sequence>
<dbReference type="Proteomes" id="UP001152484">
    <property type="component" value="Unassembled WGS sequence"/>
</dbReference>
<accession>A0A9P0ZJB0</accession>
<evidence type="ECO:0000313" key="2">
    <source>
        <dbReference type="EMBL" id="CAH9102046.1"/>
    </source>
</evidence>